<dbReference type="EMBL" id="KI965497">
    <property type="protein sequence ID" value="EUD64514.1"/>
    <property type="molecule type" value="Genomic_DNA"/>
</dbReference>
<reference evidence="2 3" key="1">
    <citation type="submission" date="2013-02" db="EMBL/GenBank/DDBJ databases">
        <title>The Genome Sequence of Plasmodium inui San Antonio 1.</title>
        <authorList>
            <consortium name="The Broad Institute Genome Sequencing Platform"/>
            <consortium name="The Broad Institute Genome Sequencing Center for Infectious Disease"/>
            <person name="Neafsey D."/>
            <person name="Cheeseman I."/>
            <person name="Volkman S."/>
            <person name="Adams J."/>
            <person name="Walker B."/>
            <person name="Young S.K."/>
            <person name="Zeng Q."/>
            <person name="Gargeya S."/>
            <person name="Fitzgerald M."/>
            <person name="Haas B."/>
            <person name="Abouelleil A."/>
            <person name="Alvarado L."/>
            <person name="Arachchi H.M."/>
            <person name="Berlin A.M."/>
            <person name="Chapman S.B."/>
            <person name="Dewar J."/>
            <person name="Goldberg J."/>
            <person name="Griggs A."/>
            <person name="Gujja S."/>
            <person name="Hansen M."/>
            <person name="Howarth C."/>
            <person name="Imamovic A."/>
            <person name="Larimer J."/>
            <person name="McCowan C."/>
            <person name="Murphy C."/>
            <person name="Neiman D."/>
            <person name="Pearson M."/>
            <person name="Priest M."/>
            <person name="Roberts A."/>
            <person name="Saif S."/>
            <person name="Shea T."/>
            <person name="Sisk P."/>
            <person name="Sykes S."/>
            <person name="Wortman J."/>
            <person name="Nusbaum C."/>
            <person name="Birren B."/>
        </authorList>
    </citation>
    <scope>NUCLEOTIDE SEQUENCE [LARGE SCALE GENOMIC DNA]</scope>
    <source>
        <strain evidence="2 3">San Antonio 1</strain>
    </source>
</reference>
<evidence type="ECO:0000259" key="1">
    <source>
        <dbReference type="Pfam" id="PF09687"/>
    </source>
</evidence>
<dbReference type="InterPro" id="IPR019111">
    <property type="entry name" value="PRESA_N"/>
</dbReference>
<gene>
    <name evidence="2" type="ORF">C922_05122</name>
</gene>
<sequence length="185" mass="21867">MRGTIVKQNSSNEGTKKRNKIPLTDETVEEYLERSCGHVQLTQEMENRLKSCHPDITTQDMCKIYSTLYNEHVSNFRHLLECLKMATAMLATKYKQEQNFQKKCWFNQYKKLGRDLIRLSDNDDDGRLKLYLQKKETCKTSDFIKILNDSIETWNAFIKEKKKVAYDELDEALKNVTLRKERGKN</sequence>
<dbReference type="Proteomes" id="UP000030640">
    <property type="component" value="Unassembled WGS sequence"/>
</dbReference>
<feature type="domain" description="Plasmodium RESA N-terminal" evidence="1">
    <location>
        <begin position="43"/>
        <end position="163"/>
    </location>
</feature>
<evidence type="ECO:0000313" key="3">
    <source>
        <dbReference type="Proteomes" id="UP000030640"/>
    </source>
</evidence>
<dbReference type="InterPro" id="IPR044885">
    <property type="entry name" value="PRESA_N_sf"/>
</dbReference>
<accession>W7A631</accession>
<organism evidence="2 3">
    <name type="scientific">Plasmodium inui San Antonio 1</name>
    <dbReference type="NCBI Taxonomy" id="1237626"/>
    <lineage>
        <taxon>Eukaryota</taxon>
        <taxon>Sar</taxon>
        <taxon>Alveolata</taxon>
        <taxon>Apicomplexa</taxon>
        <taxon>Aconoidasida</taxon>
        <taxon>Haemosporida</taxon>
        <taxon>Plasmodiidae</taxon>
        <taxon>Plasmodium</taxon>
        <taxon>Plasmodium (Plasmodium)</taxon>
    </lineage>
</organism>
<evidence type="ECO:0000313" key="2">
    <source>
        <dbReference type="EMBL" id="EUD64514.1"/>
    </source>
</evidence>
<dbReference type="Gene3D" id="6.10.280.180">
    <property type="entry name" value="Plasmodium RESA, N-terminal helical domain"/>
    <property type="match status" value="1"/>
</dbReference>
<dbReference type="RefSeq" id="XP_008818916.1">
    <property type="nucleotide sequence ID" value="XM_008820694.1"/>
</dbReference>
<dbReference type="VEuPathDB" id="PlasmoDB:C922_05122"/>
<keyword evidence="3" id="KW-1185">Reference proteome</keyword>
<dbReference type="AlphaFoldDB" id="W7A631"/>
<dbReference type="GeneID" id="20040396"/>
<dbReference type="OrthoDB" id="382767at2759"/>
<proteinExistence type="predicted"/>
<name>W7A631_9APIC</name>
<protein>
    <recommendedName>
        <fullName evidence="1">Plasmodium RESA N-terminal domain-containing protein</fullName>
    </recommendedName>
</protein>
<dbReference type="Pfam" id="PF09687">
    <property type="entry name" value="PRESAN"/>
    <property type="match status" value="1"/>
</dbReference>